<keyword evidence="3" id="KW-0560">Oxidoreductase</keyword>
<evidence type="ECO:0000259" key="6">
    <source>
        <dbReference type="SMART" id="SM01003"/>
    </source>
</evidence>
<dbReference type="Pfam" id="PF05222">
    <property type="entry name" value="AlaDh_PNT_N"/>
    <property type="match status" value="1"/>
</dbReference>
<name>A0A6J7EHZ4_9ZZZZ</name>
<dbReference type="GO" id="GO:0042853">
    <property type="term" value="P:L-alanine catabolic process"/>
    <property type="evidence" value="ECO:0007669"/>
    <property type="project" value="InterPro"/>
</dbReference>
<dbReference type="FunFam" id="3.40.50.720:FF:000049">
    <property type="entry name" value="Alanine dehydrogenase"/>
    <property type="match status" value="1"/>
</dbReference>
<dbReference type="Pfam" id="PF01262">
    <property type="entry name" value="AlaDh_PNT_C"/>
    <property type="match status" value="1"/>
</dbReference>
<dbReference type="InterPro" id="IPR007698">
    <property type="entry name" value="AlaDH/PNT_NAD(H)-bd"/>
</dbReference>
<sequence length="373" mass="39570">MLIGVPSEIKDHEYRVAITPGGVKELLNTGNSVIIQKGAGEGSSISDDDFISQGAKIVGSAKEIWSQADMVMKVKEPIASEYEFLGLKKDQILFTYLHLAASLACTEALVNSGNTSIAYETVRLANNSLPLLTPMSEVAGRMAPLMGAYHLRRSVGGRGTLICGVPGVPAANVVVLGAGVAGMAAATLAVGMQANVTIFDRNLERLREVDHHFRGEVQTLASIQHAIEESVKEADIVIGAVLVVGARAPKLVTDDMVATMKPGSVLVDISVDQGGCFESTRPTTHSEPTFKVHNSLFYCVANMPGAYPNTSTHALANATLPYAIEISRHGWQNAVRADPALAEGVNIVNGNVTYEPVAQAHAMNYRPLADVLD</sequence>
<reference evidence="8" key="1">
    <citation type="submission" date="2020-05" db="EMBL/GenBank/DDBJ databases">
        <authorList>
            <person name="Chiriac C."/>
            <person name="Salcher M."/>
            <person name="Ghai R."/>
            <person name="Kavagutti S V."/>
        </authorList>
    </citation>
    <scope>NUCLEOTIDE SEQUENCE</scope>
</reference>
<dbReference type="EMBL" id="CAFBPM010000026">
    <property type="protein sequence ID" value="CAB5031639.1"/>
    <property type="molecule type" value="Genomic_DNA"/>
</dbReference>
<organism evidence="8">
    <name type="scientific">freshwater metagenome</name>
    <dbReference type="NCBI Taxonomy" id="449393"/>
    <lineage>
        <taxon>unclassified sequences</taxon>
        <taxon>metagenomes</taxon>
        <taxon>ecological metagenomes</taxon>
    </lineage>
</organism>
<dbReference type="PIRSF" id="PIRSF000183">
    <property type="entry name" value="Alanine_dh"/>
    <property type="match status" value="1"/>
</dbReference>
<dbReference type="InterPro" id="IPR036291">
    <property type="entry name" value="NAD(P)-bd_dom_sf"/>
</dbReference>
<feature type="domain" description="Alanine dehydrogenase/pyridine nucleotide transhydrogenase N-terminal" evidence="6">
    <location>
        <begin position="4"/>
        <end position="139"/>
    </location>
</feature>
<evidence type="ECO:0000256" key="1">
    <source>
        <dbReference type="ARBA" id="ARBA00005689"/>
    </source>
</evidence>
<evidence type="ECO:0000256" key="4">
    <source>
        <dbReference type="ARBA" id="ARBA00023027"/>
    </source>
</evidence>
<accession>A0A6J7EHZ4</accession>
<keyword evidence="4" id="KW-0520">NAD</keyword>
<proteinExistence type="inferred from homology"/>
<dbReference type="EMBL" id="CAFABE010000078">
    <property type="protein sequence ID" value="CAB4832790.1"/>
    <property type="molecule type" value="Genomic_DNA"/>
</dbReference>
<evidence type="ECO:0000313" key="9">
    <source>
        <dbReference type="EMBL" id="CAB5031639.1"/>
    </source>
</evidence>
<protein>
    <recommendedName>
        <fullName evidence="2">alanine dehydrogenase</fullName>
        <ecNumber evidence="2">1.4.1.1</ecNumber>
    </recommendedName>
</protein>
<dbReference type="SMART" id="SM01003">
    <property type="entry name" value="AlaDh_PNT_N"/>
    <property type="match status" value="1"/>
</dbReference>
<dbReference type="PANTHER" id="PTHR42795:SF1">
    <property type="entry name" value="ALANINE DEHYDROGENASE"/>
    <property type="match status" value="1"/>
</dbReference>
<comment type="similarity">
    <text evidence="1">Belongs to the AlaDH/PNT family.</text>
</comment>
<dbReference type="CDD" id="cd05305">
    <property type="entry name" value="L-AlaDH"/>
    <property type="match status" value="1"/>
</dbReference>
<dbReference type="EMBL" id="CAFBLT010000002">
    <property type="protein sequence ID" value="CAB4880915.1"/>
    <property type="molecule type" value="Genomic_DNA"/>
</dbReference>
<evidence type="ECO:0000313" key="8">
    <source>
        <dbReference type="EMBL" id="CAB4880915.1"/>
    </source>
</evidence>
<dbReference type="SUPFAM" id="SSF52283">
    <property type="entry name" value="Formate/glycerate dehydrogenase catalytic domain-like"/>
    <property type="match status" value="1"/>
</dbReference>
<dbReference type="SMART" id="SM01002">
    <property type="entry name" value="AlaDh_PNT_C"/>
    <property type="match status" value="1"/>
</dbReference>
<evidence type="ECO:0000256" key="3">
    <source>
        <dbReference type="ARBA" id="ARBA00023002"/>
    </source>
</evidence>
<dbReference type="NCBIfam" id="TIGR00518">
    <property type="entry name" value="alaDH"/>
    <property type="match status" value="1"/>
</dbReference>
<dbReference type="InterPro" id="IPR007886">
    <property type="entry name" value="AlaDH/PNT_N"/>
</dbReference>
<dbReference type="AlphaFoldDB" id="A0A6J7EHZ4"/>
<dbReference type="SUPFAM" id="SSF51735">
    <property type="entry name" value="NAD(P)-binding Rossmann-fold domains"/>
    <property type="match status" value="1"/>
</dbReference>
<evidence type="ECO:0000259" key="5">
    <source>
        <dbReference type="SMART" id="SM01002"/>
    </source>
</evidence>
<evidence type="ECO:0000256" key="2">
    <source>
        <dbReference type="ARBA" id="ARBA00012897"/>
    </source>
</evidence>
<dbReference type="EC" id="1.4.1.1" evidence="2"/>
<dbReference type="PANTHER" id="PTHR42795">
    <property type="entry name" value="ALANINE DEHYDROGENASE"/>
    <property type="match status" value="1"/>
</dbReference>
<evidence type="ECO:0000313" key="7">
    <source>
        <dbReference type="EMBL" id="CAB4832790.1"/>
    </source>
</evidence>
<dbReference type="InterPro" id="IPR008141">
    <property type="entry name" value="Ala_DH"/>
</dbReference>
<dbReference type="GO" id="GO:0005886">
    <property type="term" value="C:plasma membrane"/>
    <property type="evidence" value="ECO:0007669"/>
    <property type="project" value="TreeGrafter"/>
</dbReference>
<gene>
    <name evidence="7" type="ORF">UFOPK3164_01375</name>
    <name evidence="8" type="ORF">UFOPK3427_01465</name>
    <name evidence="9" type="ORF">UFOPK4112_01725</name>
</gene>
<dbReference type="GO" id="GO:0000286">
    <property type="term" value="F:alanine dehydrogenase activity"/>
    <property type="evidence" value="ECO:0007669"/>
    <property type="project" value="UniProtKB-EC"/>
</dbReference>
<feature type="domain" description="Alanine dehydrogenase/pyridine nucleotide transhydrogenase NAD(H)-binding" evidence="5">
    <location>
        <begin position="151"/>
        <end position="299"/>
    </location>
</feature>
<dbReference type="Gene3D" id="3.40.50.720">
    <property type="entry name" value="NAD(P)-binding Rossmann-like Domain"/>
    <property type="match status" value="2"/>
</dbReference>